<feature type="domain" description="NAD(P)-binding" evidence="4">
    <location>
        <begin position="8"/>
        <end position="107"/>
    </location>
</feature>
<dbReference type="PANTHER" id="PTHR47706:SF9">
    <property type="entry name" value="NMRA-LIKE DOMAIN-CONTAINING PROTEIN-RELATED"/>
    <property type="match status" value="1"/>
</dbReference>
<evidence type="ECO:0000256" key="1">
    <source>
        <dbReference type="ARBA" id="ARBA00005725"/>
    </source>
</evidence>
<dbReference type="AlphaFoldDB" id="A0AAE0U744"/>
<dbReference type="PANTHER" id="PTHR47706">
    <property type="entry name" value="NMRA-LIKE FAMILY PROTEIN"/>
    <property type="match status" value="1"/>
</dbReference>
<reference evidence="5" key="1">
    <citation type="journal article" date="2023" name="Mol. Phylogenet. Evol.">
        <title>Genome-scale phylogeny and comparative genomics of the fungal order Sordariales.</title>
        <authorList>
            <person name="Hensen N."/>
            <person name="Bonometti L."/>
            <person name="Westerberg I."/>
            <person name="Brannstrom I.O."/>
            <person name="Guillou S."/>
            <person name="Cros-Aarteil S."/>
            <person name="Calhoun S."/>
            <person name="Haridas S."/>
            <person name="Kuo A."/>
            <person name="Mondo S."/>
            <person name="Pangilinan J."/>
            <person name="Riley R."/>
            <person name="LaButti K."/>
            <person name="Andreopoulos B."/>
            <person name="Lipzen A."/>
            <person name="Chen C."/>
            <person name="Yan M."/>
            <person name="Daum C."/>
            <person name="Ng V."/>
            <person name="Clum A."/>
            <person name="Steindorff A."/>
            <person name="Ohm R.A."/>
            <person name="Martin F."/>
            <person name="Silar P."/>
            <person name="Natvig D.O."/>
            <person name="Lalanne C."/>
            <person name="Gautier V."/>
            <person name="Ament-Velasquez S.L."/>
            <person name="Kruys A."/>
            <person name="Hutchinson M.I."/>
            <person name="Powell A.J."/>
            <person name="Barry K."/>
            <person name="Miller A.N."/>
            <person name="Grigoriev I.V."/>
            <person name="Debuchy R."/>
            <person name="Gladieux P."/>
            <person name="Hiltunen Thoren M."/>
            <person name="Johannesson H."/>
        </authorList>
    </citation>
    <scope>NUCLEOTIDE SEQUENCE</scope>
    <source>
        <strain evidence="5">CBS 232.78</strain>
    </source>
</reference>
<name>A0AAE0U744_9PEZI</name>
<evidence type="ECO:0000313" key="5">
    <source>
        <dbReference type="EMBL" id="KAK3393443.1"/>
    </source>
</evidence>
<dbReference type="InterPro" id="IPR016040">
    <property type="entry name" value="NAD(P)-bd_dom"/>
</dbReference>
<protein>
    <recommendedName>
        <fullName evidence="4">NAD(P)-binding domain-containing protein</fullName>
    </recommendedName>
</protein>
<gene>
    <name evidence="5" type="ORF">B0H63DRAFT_531204</name>
</gene>
<dbReference type="Proteomes" id="UP001285441">
    <property type="component" value="Unassembled WGS sequence"/>
</dbReference>
<dbReference type="Gene3D" id="3.40.50.720">
    <property type="entry name" value="NAD(P)-binding Rossmann-like Domain"/>
    <property type="match status" value="2"/>
</dbReference>
<evidence type="ECO:0000256" key="3">
    <source>
        <dbReference type="ARBA" id="ARBA00023002"/>
    </source>
</evidence>
<dbReference type="Gene3D" id="3.90.25.10">
    <property type="entry name" value="UDP-galactose 4-epimerase, domain 1"/>
    <property type="match status" value="1"/>
</dbReference>
<dbReference type="Pfam" id="PF13460">
    <property type="entry name" value="NAD_binding_10"/>
    <property type="match status" value="1"/>
</dbReference>
<accession>A0AAE0U744</accession>
<dbReference type="InterPro" id="IPR051609">
    <property type="entry name" value="NmrA/Isoflavone_reductase-like"/>
</dbReference>
<proteinExistence type="inferred from homology"/>
<comment type="caution">
    <text evidence="5">The sequence shown here is derived from an EMBL/GenBank/DDBJ whole genome shotgun (WGS) entry which is preliminary data.</text>
</comment>
<evidence type="ECO:0000313" key="6">
    <source>
        <dbReference type="Proteomes" id="UP001285441"/>
    </source>
</evidence>
<feature type="non-terminal residue" evidence="5">
    <location>
        <position position="290"/>
    </location>
</feature>
<dbReference type="EMBL" id="JAULSW010000001">
    <property type="protein sequence ID" value="KAK3393443.1"/>
    <property type="molecule type" value="Genomic_DNA"/>
</dbReference>
<sequence>AITVGLAGITGKFGRLLATHLLKNPQVTLRGYARDPSKVVPSISSSPSVRLFAGGALDDAAIKPFVSGCDVVICAYLGDNELMVDGQKQLVDACEAASVPRYIASDWSAYLETKEKVKGVHVMIGGFMETLFSPFFGALDSETNTFKYWGDGTEILESTTYGDAAQYTAKVAADPSAVGIQKFLGDRKSIKEVAASFEKVYGIKPALQRLGSQEDLKTHMDELRAKNPANIYSYMPLFYTYHMINGSTFVGPDVDNQKYPDIEPETWESFMRSRSPKELSTSMYALASVQ</sequence>
<evidence type="ECO:0000256" key="2">
    <source>
        <dbReference type="ARBA" id="ARBA00022857"/>
    </source>
</evidence>
<organism evidence="5 6">
    <name type="scientific">Podospora didyma</name>
    <dbReference type="NCBI Taxonomy" id="330526"/>
    <lineage>
        <taxon>Eukaryota</taxon>
        <taxon>Fungi</taxon>
        <taxon>Dikarya</taxon>
        <taxon>Ascomycota</taxon>
        <taxon>Pezizomycotina</taxon>
        <taxon>Sordariomycetes</taxon>
        <taxon>Sordariomycetidae</taxon>
        <taxon>Sordariales</taxon>
        <taxon>Podosporaceae</taxon>
        <taxon>Podospora</taxon>
    </lineage>
</organism>
<evidence type="ECO:0000259" key="4">
    <source>
        <dbReference type="Pfam" id="PF13460"/>
    </source>
</evidence>
<keyword evidence="6" id="KW-1185">Reference proteome</keyword>
<comment type="similarity">
    <text evidence="1">Belongs to the NmrA-type oxidoreductase family. Isoflavone reductase subfamily.</text>
</comment>
<keyword evidence="3" id="KW-0560">Oxidoreductase</keyword>
<dbReference type="GO" id="GO:0016491">
    <property type="term" value="F:oxidoreductase activity"/>
    <property type="evidence" value="ECO:0007669"/>
    <property type="project" value="UniProtKB-KW"/>
</dbReference>
<keyword evidence="2" id="KW-0521">NADP</keyword>
<reference evidence="5" key="2">
    <citation type="submission" date="2023-06" db="EMBL/GenBank/DDBJ databases">
        <authorList>
            <consortium name="Lawrence Berkeley National Laboratory"/>
            <person name="Haridas S."/>
            <person name="Hensen N."/>
            <person name="Bonometti L."/>
            <person name="Westerberg I."/>
            <person name="Brannstrom I.O."/>
            <person name="Guillou S."/>
            <person name="Cros-Aarteil S."/>
            <person name="Calhoun S."/>
            <person name="Kuo A."/>
            <person name="Mondo S."/>
            <person name="Pangilinan J."/>
            <person name="Riley R."/>
            <person name="LaButti K."/>
            <person name="Andreopoulos B."/>
            <person name="Lipzen A."/>
            <person name="Chen C."/>
            <person name="Yanf M."/>
            <person name="Daum C."/>
            <person name="Ng V."/>
            <person name="Clum A."/>
            <person name="Steindorff A."/>
            <person name="Ohm R."/>
            <person name="Martin F."/>
            <person name="Silar P."/>
            <person name="Natvig D."/>
            <person name="Lalanne C."/>
            <person name="Gautier V."/>
            <person name="Ament-velasquez S.L."/>
            <person name="Kruys A."/>
            <person name="Hutchinson M.I."/>
            <person name="Powell A.J."/>
            <person name="Barry K."/>
            <person name="Miller A.N."/>
            <person name="Grigoriev I.V."/>
            <person name="Debuchy R."/>
            <person name="Gladieux P."/>
            <person name="Thoren M.H."/>
            <person name="Johannesson H."/>
        </authorList>
    </citation>
    <scope>NUCLEOTIDE SEQUENCE</scope>
    <source>
        <strain evidence="5">CBS 232.78</strain>
    </source>
</reference>
<dbReference type="InterPro" id="IPR036291">
    <property type="entry name" value="NAD(P)-bd_dom_sf"/>
</dbReference>
<dbReference type="SUPFAM" id="SSF51735">
    <property type="entry name" value="NAD(P)-binding Rossmann-fold domains"/>
    <property type="match status" value="1"/>
</dbReference>